<accession>A0ABC8KUS0</accession>
<dbReference type="AlphaFoldDB" id="A0ABC8KUS0"/>
<evidence type="ECO:0000313" key="1">
    <source>
        <dbReference type="EMBL" id="CAH8362292.1"/>
    </source>
</evidence>
<keyword evidence="2" id="KW-1185">Reference proteome</keyword>
<gene>
    <name evidence="1" type="ORF">ERUC_LOCUS28048</name>
</gene>
<reference evidence="1 2" key="1">
    <citation type="submission" date="2022-03" db="EMBL/GenBank/DDBJ databases">
        <authorList>
            <person name="Macdonald S."/>
            <person name="Ahmed S."/>
            <person name="Newling K."/>
        </authorList>
    </citation>
    <scope>NUCLEOTIDE SEQUENCE [LARGE SCALE GENOMIC DNA]</scope>
</reference>
<name>A0ABC8KUS0_ERUVS</name>
<comment type="caution">
    <text evidence="1">The sequence shown here is derived from an EMBL/GenBank/DDBJ whole genome shotgun (WGS) entry which is preliminary data.</text>
</comment>
<sequence length="131" mass="14856">MRRPMHLILALLITREQFRTTNQQSAKQILSKPPTQQPSVLSPLAGDEFSCYSHLEFSNKKEQLDLGELDWLAEMGFSGEQPDQEALLVAETPSFLMFIPTINPLNPTFPTRSRGLRLVMMMKITSVVHCP</sequence>
<proteinExistence type="predicted"/>
<evidence type="ECO:0000313" key="2">
    <source>
        <dbReference type="Proteomes" id="UP001642260"/>
    </source>
</evidence>
<dbReference type="EMBL" id="CAKOAT010328487">
    <property type="protein sequence ID" value="CAH8362292.1"/>
    <property type="molecule type" value="Genomic_DNA"/>
</dbReference>
<dbReference type="Proteomes" id="UP001642260">
    <property type="component" value="Unassembled WGS sequence"/>
</dbReference>
<protein>
    <submittedName>
        <fullName evidence="1">Uncharacterized protein</fullName>
    </submittedName>
</protein>
<organism evidence="1 2">
    <name type="scientific">Eruca vesicaria subsp. sativa</name>
    <name type="common">Garden rocket</name>
    <name type="synonym">Eruca sativa</name>
    <dbReference type="NCBI Taxonomy" id="29727"/>
    <lineage>
        <taxon>Eukaryota</taxon>
        <taxon>Viridiplantae</taxon>
        <taxon>Streptophyta</taxon>
        <taxon>Embryophyta</taxon>
        <taxon>Tracheophyta</taxon>
        <taxon>Spermatophyta</taxon>
        <taxon>Magnoliopsida</taxon>
        <taxon>eudicotyledons</taxon>
        <taxon>Gunneridae</taxon>
        <taxon>Pentapetalae</taxon>
        <taxon>rosids</taxon>
        <taxon>malvids</taxon>
        <taxon>Brassicales</taxon>
        <taxon>Brassicaceae</taxon>
        <taxon>Brassiceae</taxon>
        <taxon>Eruca</taxon>
    </lineage>
</organism>